<dbReference type="InterPro" id="IPR051524">
    <property type="entry name" value="BHMT"/>
</dbReference>
<keyword evidence="10" id="KW-1185">Reference proteome</keyword>
<keyword evidence="4 6" id="KW-0479">Metal-binding</keyword>
<feature type="binding site" evidence="6 7">
    <location>
        <position position="339"/>
    </location>
    <ligand>
        <name>Zn(2+)</name>
        <dbReference type="ChEBI" id="CHEBI:29105"/>
    </ligand>
</feature>
<organism evidence="10 11">
    <name type="scientific">Branchiostoma belcheri</name>
    <name type="common">Amphioxus</name>
    <dbReference type="NCBI Taxonomy" id="7741"/>
    <lineage>
        <taxon>Eukaryota</taxon>
        <taxon>Metazoa</taxon>
        <taxon>Chordata</taxon>
        <taxon>Cephalochordata</taxon>
        <taxon>Leptocardii</taxon>
        <taxon>Amphioxiformes</taxon>
        <taxon>Branchiostomatidae</taxon>
        <taxon>Branchiostoma</taxon>
    </lineage>
</organism>
<comment type="cofactor">
    <cofactor evidence="6">
        <name>Zn(2+)</name>
        <dbReference type="ChEBI" id="CHEBI:29105"/>
    </cofactor>
    <text evidence="6">Binds 1 zinc ion per subunit.</text>
</comment>
<dbReference type="PANTHER" id="PTHR46120:SF4">
    <property type="entry name" value="HCY-BINDING DOMAIN-CONTAINING PROTEIN"/>
    <property type="match status" value="1"/>
</dbReference>
<dbReference type="GO" id="GO:0047150">
    <property type="term" value="F:betaine-homocysteine S-methyltransferase activity"/>
    <property type="evidence" value="ECO:0007669"/>
    <property type="project" value="TreeGrafter"/>
</dbReference>
<evidence type="ECO:0000256" key="1">
    <source>
        <dbReference type="ARBA" id="ARBA00005137"/>
    </source>
</evidence>
<feature type="binding site" evidence="6 7">
    <location>
        <position position="255"/>
    </location>
    <ligand>
        <name>Zn(2+)</name>
        <dbReference type="ChEBI" id="CHEBI:29105"/>
    </ligand>
</feature>
<dbReference type="PANTHER" id="PTHR46120">
    <property type="entry name" value="BETAINE--HOMOCYSTEINE S-METHYLTRANSFERASE 1"/>
    <property type="match status" value="1"/>
</dbReference>
<evidence type="ECO:0000256" key="2">
    <source>
        <dbReference type="ARBA" id="ARBA00022603"/>
    </source>
</evidence>
<name>A0A6P4ZFW6_BRABE</name>
<dbReference type="RefSeq" id="XP_019629988.1">
    <property type="nucleotide sequence ID" value="XM_019774429.1"/>
</dbReference>
<dbReference type="InterPro" id="IPR017226">
    <property type="entry name" value="BHMT-like"/>
</dbReference>
<dbReference type="Pfam" id="PF02574">
    <property type="entry name" value="S-methyl_trans"/>
    <property type="match status" value="1"/>
</dbReference>
<evidence type="ECO:0000256" key="8">
    <source>
        <dbReference type="SAM" id="MobiDB-lite"/>
    </source>
</evidence>
<dbReference type="GO" id="GO:0032259">
    <property type="term" value="P:methylation"/>
    <property type="evidence" value="ECO:0007669"/>
    <property type="project" value="UniProtKB-KW"/>
</dbReference>
<evidence type="ECO:0000256" key="5">
    <source>
        <dbReference type="ARBA" id="ARBA00022833"/>
    </source>
</evidence>
<dbReference type="GeneID" id="109474178"/>
<keyword evidence="5 6" id="KW-0862">Zinc</keyword>
<feature type="binding site" evidence="6 7">
    <location>
        <position position="340"/>
    </location>
    <ligand>
        <name>Zn(2+)</name>
        <dbReference type="ChEBI" id="CHEBI:29105"/>
    </ligand>
</feature>
<dbReference type="Gene3D" id="3.20.20.330">
    <property type="entry name" value="Homocysteine-binding-like domain"/>
    <property type="match status" value="1"/>
</dbReference>
<dbReference type="PIRSF" id="PIRSF037505">
    <property type="entry name" value="Betaine_HMT"/>
    <property type="match status" value="1"/>
</dbReference>
<dbReference type="GO" id="GO:0009086">
    <property type="term" value="P:methionine biosynthetic process"/>
    <property type="evidence" value="ECO:0007669"/>
    <property type="project" value="InterPro"/>
</dbReference>
<dbReference type="UniPathway" id="UPA00051">
    <property type="reaction ID" value="UER00083"/>
</dbReference>
<feature type="region of interest" description="Disordered" evidence="8">
    <location>
        <begin position="358"/>
        <end position="415"/>
    </location>
</feature>
<dbReference type="InterPro" id="IPR036589">
    <property type="entry name" value="HCY_dom_sf"/>
</dbReference>
<keyword evidence="2 7" id="KW-0489">Methyltransferase</keyword>
<evidence type="ECO:0000313" key="12">
    <source>
        <dbReference type="RefSeq" id="XP_019629988.1"/>
    </source>
</evidence>
<accession>A0A6P4ZFW6</accession>
<evidence type="ECO:0000256" key="6">
    <source>
        <dbReference type="PIRSR" id="PIRSR037505-2"/>
    </source>
</evidence>
<proteinExistence type="predicted"/>
<comment type="pathway">
    <text evidence="1">Amino-acid biosynthesis; L-methionine biosynthesis via de novo pathway; L-methionine from L-homocysteine (BhmT route): step 1/1.</text>
</comment>
<gene>
    <name evidence="11 12" type="primary">LOC109474178</name>
</gene>
<dbReference type="RefSeq" id="XP_019629987.1">
    <property type="nucleotide sequence ID" value="XM_019774428.1"/>
</dbReference>
<dbReference type="GO" id="GO:0008270">
    <property type="term" value="F:zinc ion binding"/>
    <property type="evidence" value="ECO:0007669"/>
    <property type="project" value="InterPro"/>
</dbReference>
<feature type="domain" description="Hcy-binding" evidence="9">
    <location>
        <begin position="49"/>
        <end position="354"/>
    </location>
</feature>
<feature type="compositionally biased region" description="Basic and acidic residues" evidence="8">
    <location>
        <begin position="358"/>
        <end position="367"/>
    </location>
</feature>
<evidence type="ECO:0000313" key="11">
    <source>
        <dbReference type="RefSeq" id="XP_019629987.1"/>
    </source>
</evidence>
<dbReference type="InterPro" id="IPR003726">
    <property type="entry name" value="HCY_dom"/>
</dbReference>
<evidence type="ECO:0000256" key="4">
    <source>
        <dbReference type="ARBA" id="ARBA00022723"/>
    </source>
</evidence>
<evidence type="ECO:0000259" key="9">
    <source>
        <dbReference type="PROSITE" id="PS50970"/>
    </source>
</evidence>
<protein>
    <submittedName>
        <fullName evidence="11 12">Betaine--homocysteine S-methyltransferase 1-like</fullName>
    </submittedName>
</protein>
<dbReference type="Proteomes" id="UP000515135">
    <property type="component" value="Unplaced"/>
</dbReference>
<dbReference type="FunFam" id="3.20.20.330:FF:000003">
    <property type="entry name" value="Betaine--homocysteine S-methyltransferase 1"/>
    <property type="match status" value="1"/>
</dbReference>
<dbReference type="AlphaFoldDB" id="A0A6P4ZFW6"/>
<dbReference type="OrthoDB" id="261426at2759"/>
<sequence>MSYLSRLSKVVRYQCLLQKSPVVLVSHGVRKFSRSTARNNNGGPDQVRKKGLLERLGEGPVVGDGSYVFTLERRGYVLAGPWTPEVVIEHPEAVKSLHREYLHAGADVLQASTFYSSDDKLTMPGHEAGRTITCKELNDKACTILKEVSGAADVLLCGAVSPTPSYLDGKGKTVVQQEYSKQLEAFIQHDLDFLLAEFIGHVEEAEWAIELMKTKGKPVACTLRIGPKGDCAGVSAGECAVRMADAGADVIGINCQFDPNTGLKTMSLMKAALEKEGLSPYLMMQPLGFHCPEVEHEYEGYQMLPECPFALEPRQLTRFEVHTFARAAYELGVRYIGGCCGFEPHHIRAISEELSPERGGKLGEASKKHVPWGGALKNSMLEPNRNKGSRQHWERTKPASGRPGHPDVQPKLINQ</sequence>
<evidence type="ECO:0000313" key="10">
    <source>
        <dbReference type="Proteomes" id="UP000515135"/>
    </source>
</evidence>
<evidence type="ECO:0000256" key="3">
    <source>
        <dbReference type="ARBA" id="ARBA00022679"/>
    </source>
</evidence>
<dbReference type="KEGG" id="bbel:109474178"/>
<keyword evidence="3 7" id="KW-0808">Transferase</keyword>
<evidence type="ECO:0000256" key="7">
    <source>
        <dbReference type="PROSITE-ProRule" id="PRU00333"/>
    </source>
</evidence>
<reference evidence="11 12" key="1">
    <citation type="submission" date="2025-04" db="UniProtKB">
        <authorList>
            <consortium name="RefSeq"/>
        </authorList>
    </citation>
    <scope>IDENTIFICATION</scope>
    <source>
        <tissue evidence="11 12">Gonad</tissue>
    </source>
</reference>
<dbReference type="SUPFAM" id="SSF82282">
    <property type="entry name" value="Homocysteine S-methyltransferase"/>
    <property type="match status" value="1"/>
</dbReference>
<dbReference type="PROSITE" id="PS50970">
    <property type="entry name" value="HCY"/>
    <property type="match status" value="1"/>
</dbReference>